<dbReference type="SUPFAM" id="SSF53098">
    <property type="entry name" value="Ribonuclease H-like"/>
    <property type="match status" value="1"/>
</dbReference>
<organism evidence="15 16">
    <name type="scientific">Kiritimatiella glycovorans</name>
    <dbReference type="NCBI Taxonomy" id="1307763"/>
    <lineage>
        <taxon>Bacteria</taxon>
        <taxon>Pseudomonadati</taxon>
        <taxon>Kiritimatiellota</taxon>
        <taxon>Kiritimatiellia</taxon>
        <taxon>Kiritimatiellales</taxon>
        <taxon>Kiritimatiellaceae</taxon>
        <taxon>Kiritimatiella</taxon>
    </lineage>
</organism>
<dbReference type="PIRSF" id="PIRSF037748">
    <property type="entry name" value="RnhC"/>
    <property type="match status" value="1"/>
</dbReference>
<dbReference type="NCBIfam" id="TIGR00716">
    <property type="entry name" value="rnhC"/>
    <property type="match status" value="1"/>
</dbReference>
<keyword evidence="16" id="KW-1185">Reference proteome</keyword>
<accession>A0A0G3EFE7</accession>
<dbReference type="CDD" id="cd06590">
    <property type="entry name" value="RNase_HII_bacteria_HIII_like"/>
    <property type="match status" value="1"/>
</dbReference>
<comment type="similarity">
    <text evidence="5">Belongs to the RNase HII family. RnhC subfamily.</text>
</comment>
<evidence type="ECO:0000256" key="10">
    <source>
        <dbReference type="ARBA" id="ARBA00022801"/>
    </source>
</evidence>
<comment type="cofactor">
    <cofactor evidence="12">
        <name>Mn(2+)</name>
        <dbReference type="ChEBI" id="CHEBI:29035"/>
    </cofactor>
    <cofactor evidence="12">
        <name>Mg(2+)</name>
        <dbReference type="ChEBI" id="CHEBI:18420"/>
    </cofactor>
    <text evidence="12">Manganese or magnesium. Binds 1 divalent metal ion per monomer in the absence of substrate. May bind a second metal ion after substrate binding.</text>
</comment>
<comment type="subcellular location">
    <subcellularLocation>
        <location evidence="4">Cytoplasm</location>
    </subcellularLocation>
</comment>
<dbReference type="GO" id="GO:0043137">
    <property type="term" value="P:DNA replication, removal of RNA primer"/>
    <property type="evidence" value="ECO:0007669"/>
    <property type="project" value="TreeGrafter"/>
</dbReference>
<keyword evidence="10 12" id="KW-0378">Hydrolase</keyword>
<dbReference type="OrthoDB" id="9777935at2"/>
<dbReference type="RefSeq" id="WP_082116784.1">
    <property type="nucleotide sequence ID" value="NZ_CP010904.1"/>
</dbReference>
<evidence type="ECO:0000256" key="2">
    <source>
        <dbReference type="ARBA" id="ARBA00001946"/>
    </source>
</evidence>
<evidence type="ECO:0000256" key="4">
    <source>
        <dbReference type="ARBA" id="ARBA00004496"/>
    </source>
</evidence>
<dbReference type="PROSITE" id="PS51975">
    <property type="entry name" value="RNASE_H_2"/>
    <property type="match status" value="1"/>
</dbReference>
<keyword evidence="9 12" id="KW-0255">Endonuclease</keyword>
<dbReference type="PANTHER" id="PTHR10954:SF23">
    <property type="entry name" value="RIBONUCLEASE"/>
    <property type="match status" value="1"/>
</dbReference>
<dbReference type="GO" id="GO:0005737">
    <property type="term" value="C:cytoplasm"/>
    <property type="evidence" value="ECO:0007669"/>
    <property type="project" value="UniProtKB-SubCell"/>
</dbReference>
<feature type="domain" description="RNase H type-2" evidence="14">
    <location>
        <begin position="91"/>
        <end position="306"/>
    </location>
</feature>
<dbReference type="InterPro" id="IPR036397">
    <property type="entry name" value="RNaseH_sf"/>
</dbReference>
<comment type="function">
    <text evidence="3 13">Endonuclease that specifically degrades the RNA of RNA-DNA hybrids.</text>
</comment>
<evidence type="ECO:0000256" key="3">
    <source>
        <dbReference type="ARBA" id="ARBA00004065"/>
    </source>
</evidence>
<evidence type="ECO:0000259" key="14">
    <source>
        <dbReference type="PROSITE" id="PS51975"/>
    </source>
</evidence>
<dbReference type="STRING" id="1307763.L21SP4_01941"/>
<dbReference type="InterPro" id="IPR024568">
    <property type="entry name" value="RNase_HIII_N"/>
</dbReference>
<evidence type="ECO:0000256" key="6">
    <source>
        <dbReference type="ARBA" id="ARBA00022490"/>
    </source>
</evidence>
<keyword evidence="6" id="KW-0963">Cytoplasm</keyword>
<dbReference type="InterPro" id="IPR024567">
    <property type="entry name" value="RNase_HII/HIII_dom"/>
</dbReference>
<dbReference type="PANTHER" id="PTHR10954">
    <property type="entry name" value="RIBONUCLEASE H2 SUBUNIT A"/>
    <property type="match status" value="1"/>
</dbReference>
<dbReference type="Pfam" id="PF01351">
    <property type="entry name" value="RNase_HII"/>
    <property type="match status" value="1"/>
</dbReference>
<proteinExistence type="inferred from homology"/>
<dbReference type="InterPro" id="IPR004641">
    <property type="entry name" value="RNase_HIII"/>
</dbReference>
<evidence type="ECO:0000256" key="9">
    <source>
        <dbReference type="ARBA" id="ARBA00022759"/>
    </source>
</evidence>
<evidence type="ECO:0000256" key="11">
    <source>
        <dbReference type="ARBA" id="ARBA00022842"/>
    </source>
</evidence>
<dbReference type="GO" id="GO:0006298">
    <property type="term" value="P:mismatch repair"/>
    <property type="evidence" value="ECO:0007669"/>
    <property type="project" value="TreeGrafter"/>
</dbReference>
<dbReference type="GO" id="GO:0032299">
    <property type="term" value="C:ribonuclease H2 complex"/>
    <property type="evidence" value="ECO:0007669"/>
    <property type="project" value="TreeGrafter"/>
</dbReference>
<evidence type="ECO:0000256" key="8">
    <source>
        <dbReference type="ARBA" id="ARBA00022723"/>
    </source>
</evidence>
<dbReference type="InterPro" id="IPR012295">
    <property type="entry name" value="TBP_dom_sf"/>
</dbReference>
<dbReference type="InterPro" id="IPR001352">
    <property type="entry name" value="RNase_HII/HIII"/>
</dbReference>
<dbReference type="PATRIC" id="fig|1609981.3.peg.2017"/>
<evidence type="ECO:0000313" key="15">
    <source>
        <dbReference type="EMBL" id="AKJ65176.1"/>
    </source>
</evidence>
<dbReference type="GO" id="GO:0046872">
    <property type="term" value="F:metal ion binding"/>
    <property type="evidence" value="ECO:0007669"/>
    <property type="project" value="UniProtKB-KW"/>
</dbReference>
<keyword evidence="11" id="KW-0460">Magnesium</keyword>
<evidence type="ECO:0000256" key="7">
    <source>
        <dbReference type="ARBA" id="ARBA00022722"/>
    </source>
</evidence>
<dbReference type="KEGG" id="vbl:L21SP4_01941"/>
<comment type="cofactor">
    <cofactor evidence="2">
        <name>Mg(2+)</name>
        <dbReference type="ChEBI" id="CHEBI:18420"/>
    </cofactor>
</comment>
<dbReference type="AlphaFoldDB" id="A0A0G3EFE7"/>
<dbReference type="EC" id="3.1.26.4" evidence="13"/>
<feature type="binding site" evidence="12">
    <location>
        <position position="203"/>
    </location>
    <ligand>
        <name>a divalent metal cation</name>
        <dbReference type="ChEBI" id="CHEBI:60240"/>
    </ligand>
</feature>
<evidence type="ECO:0000256" key="5">
    <source>
        <dbReference type="ARBA" id="ARBA00008378"/>
    </source>
</evidence>
<evidence type="ECO:0000256" key="12">
    <source>
        <dbReference type="PROSITE-ProRule" id="PRU01319"/>
    </source>
</evidence>
<name>A0A0G3EFE7_9BACT</name>
<dbReference type="GO" id="GO:0003723">
    <property type="term" value="F:RNA binding"/>
    <property type="evidence" value="ECO:0007669"/>
    <property type="project" value="UniProtKB-UniRule"/>
</dbReference>
<comment type="catalytic activity">
    <reaction evidence="1 12 13">
        <text>Endonucleolytic cleavage to 5'-phosphomonoester.</text>
        <dbReference type="EC" id="3.1.26.4"/>
    </reaction>
</comment>
<reference evidence="15 16" key="2">
    <citation type="journal article" date="2016" name="ISME J.">
        <title>Characterization of the first cultured representative of Verrucomicrobia subdivision 5 indicates the proposal of a novel phylum.</title>
        <authorList>
            <person name="Spring S."/>
            <person name="Bunk B."/>
            <person name="Sproer C."/>
            <person name="Schumann P."/>
            <person name="Rohde M."/>
            <person name="Tindall B.J."/>
            <person name="Klenk H.P."/>
        </authorList>
    </citation>
    <scope>NUCLEOTIDE SEQUENCE [LARGE SCALE GENOMIC DNA]</scope>
    <source>
        <strain evidence="15 16">L21-Fru-AB</strain>
    </source>
</reference>
<dbReference type="Gene3D" id="3.30.310.10">
    <property type="entry name" value="TATA-Binding Protein"/>
    <property type="match status" value="1"/>
</dbReference>
<evidence type="ECO:0000256" key="1">
    <source>
        <dbReference type="ARBA" id="ARBA00000077"/>
    </source>
</evidence>
<evidence type="ECO:0000256" key="13">
    <source>
        <dbReference type="RuleBase" id="RU003515"/>
    </source>
</evidence>
<reference evidence="16" key="1">
    <citation type="submission" date="2015-02" db="EMBL/GenBank/DDBJ databases">
        <title>Description and complete genome sequence of the first cultured representative of the subdivision 5 of the Verrucomicrobia phylum.</title>
        <authorList>
            <person name="Spring S."/>
            <person name="Bunk B."/>
            <person name="Sproer C."/>
            <person name="Klenk H.-P."/>
        </authorList>
    </citation>
    <scope>NUCLEOTIDE SEQUENCE [LARGE SCALE GENOMIC DNA]</scope>
    <source>
        <strain evidence="16">L21-Fru-AB</strain>
    </source>
</reference>
<dbReference type="GO" id="GO:0004523">
    <property type="term" value="F:RNA-DNA hybrid ribonuclease activity"/>
    <property type="evidence" value="ECO:0007669"/>
    <property type="project" value="UniProtKB-UniRule"/>
</dbReference>
<dbReference type="Pfam" id="PF11858">
    <property type="entry name" value="DUF3378"/>
    <property type="match status" value="1"/>
</dbReference>
<dbReference type="Proteomes" id="UP000035268">
    <property type="component" value="Chromosome"/>
</dbReference>
<evidence type="ECO:0000313" key="16">
    <source>
        <dbReference type="Proteomes" id="UP000035268"/>
    </source>
</evidence>
<dbReference type="InterPro" id="IPR012337">
    <property type="entry name" value="RNaseH-like_sf"/>
</dbReference>
<gene>
    <name evidence="15" type="primary">rnhC</name>
    <name evidence="15" type="ORF">L21SP4_01941</name>
</gene>
<sequence>MKKTSFTRKLTPEQQECLVRILDTGNYRPAETPHTIRAVKGRDCNINLYRSGKCVVQGRGAEDWVLFTLEPEVLRTAEVGYEDALDPALREPHLGVDESGKGDYFGPLVVAAAYVNAELVDGLRGLNVRDSKNYSSDRALRKSAEQVRELLEGRYALVPVNPSAYNRLYDKMRNVNSLVAWGHARAIENLLEQVPDCPRAVLDKFGPTHRVERALMKRGRGIRVEQRVRAEDDPAVAAASVLARDEFLSRLEGLGKTCGVALPKGASGKVRAAAEQLVRANGPEVLRETAKCHFRTTDRVLEACGEEMRSLSSENGKSESGNP</sequence>
<keyword evidence="8 12" id="KW-0479">Metal-binding</keyword>
<protein>
    <recommendedName>
        <fullName evidence="13">Ribonuclease</fullName>
        <ecNumber evidence="13">3.1.26.4</ecNumber>
    </recommendedName>
</protein>
<feature type="binding site" evidence="12">
    <location>
        <position position="97"/>
    </location>
    <ligand>
        <name>a divalent metal cation</name>
        <dbReference type="ChEBI" id="CHEBI:60240"/>
    </ligand>
</feature>
<dbReference type="Gene3D" id="3.30.420.10">
    <property type="entry name" value="Ribonuclease H-like superfamily/Ribonuclease H"/>
    <property type="match status" value="1"/>
</dbReference>
<feature type="binding site" evidence="12">
    <location>
        <position position="98"/>
    </location>
    <ligand>
        <name>a divalent metal cation</name>
        <dbReference type="ChEBI" id="CHEBI:60240"/>
    </ligand>
</feature>
<keyword evidence="7 12" id="KW-0540">Nuclease</keyword>
<dbReference type="EMBL" id="CP010904">
    <property type="protein sequence ID" value="AKJ65176.1"/>
    <property type="molecule type" value="Genomic_DNA"/>
</dbReference>